<protein>
    <submittedName>
        <fullName evidence="2">Uncharacterized protein</fullName>
    </submittedName>
</protein>
<dbReference type="EMBL" id="JAODOP010000001">
    <property type="protein sequence ID" value="MEF3831907.1"/>
    <property type="molecule type" value="Genomic_DNA"/>
</dbReference>
<evidence type="ECO:0000256" key="1">
    <source>
        <dbReference type="SAM" id="Phobius"/>
    </source>
</evidence>
<proteinExistence type="predicted"/>
<gene>
    <name evidence="2" type="ORF">N1F79_02090</name>
</gene>
<keyword evidence="3" id="KW-1185">Reference proteome</keyword>
<evidence type="ECO:0000313" key="3">
    <source>
        <dbReference type="Proteomes" id="UP001337305"/>
    </source>
</evidence>
<keyword evidence="1" id="KW-1133">Transmembrane helix</keyword>
<evidence type="ECO:0000313" key="2">
    <source>
        <dbReference type="EMBL" id="MEF3831907.1"/>
    </source>
</evidence>
<accession>A0ABU7XMG3</accession>
<dbReference type="RefSeq" id="WP_303308905.1">
    <property type="nucleotide sequence ID" value="NZ_JAODOP010000001.1"/>
</dbReference>
<reference evidence="2 3" key="1">
    <citation type="submission" date="2022-09" db="EMBL/GenBank/DDBJ databases">
        <title>Genome sequencing of Flavivirga sp. MEBiC05379.</title>
        <authorList>
            <person name="Oh H.-M."/>
            <person name="Kwon K.K."/>
            <person name="Park M.J."/>
            <person name="Yang S.-H."/>
        </authorList>
    </citation>
    <scope>NUCLEOTIDE SEQUENCE [LARGE SCALE GENOMIC DNA]</scope>
    <source>
        <strain evidence="2 3">MEBiC05379</strain>
    </source>
</reference>
<keyword evidence="1" id="KW-0812">Transmembrane</keyword>
<feature type="transmembrane region" description="Helical" evidence="1">
    <location>
        <begin position="96"/>
        <end position="127"/>
    </location>
</feature>
<feature type="transmembrane region" description="Helical" evidence="1">
    <location>
        <begin position="57"/>
        <end position="76"/>
    </location>
</feature>
<comment type="caution">
    <text evidence="2">The sequence shown here is derived from an EMBL/GenBank/DDBJ whole genome shotgun (WGS) entry which is preliminary data.</text>
</comment>
<name>A0ABU7XMG3_9FLAO</name>
<sequence length="137" mass="15618">MKENADKYLDNLAKKVMKDTHLERPSFNFTASVMSQVTELSNNSVTEYKPLISKKGWIVISIIFLALMAYMLLGIQEGSTSWFDALDLSLLSNNKIINLFSGFSVSNTLTYAVVLFGFMLCVQVFYLKNHFNQRLQN</sequence>
<organism evidence="2 3">
    <name type="scientific">Flavivirga spongiicola</name>
    <dbReference type="NCBI Taxonomy" id="421621"/>
    <lineage>
        <taxon>Bacteria</taxon>
        <taxon>Pseudomonadati</taxon>
        <taxon>Bacteroidota</taxon>
        <taxon>Flavobacteriia</taxon>
        <taxon>Flavobacteriales</taxon>
        <taxon>Flavobacteriaceae</taxon>
        <taxon>Flavivirga</taxon>
    </lineage>
</organism>
<keyword evidence="1" id="KW-0472">Membrane</keyword>
<dbReference type="Proteomes" id="UP001337305">
    <property type="component" value="Unassembled WGS sequence"/>
</dbReference>